<comment type="caution">
    <text evidence="1">The sequence shown here is derived from an EMBL/GenBank/DDBJ whole genome shotgun (WGS) entry which is preliminary data.</text>
</comment>
<keyword evidence="2" id="KW-1185">Reference proteome</keyword>
<reference evidence="1 2" key="1">
    <citation type="submission" date="2020-10" db="EMBL/GenBank/DDBJ databases">
        <title>Identification of Nocardia species via Next-generation sequencing and recognition of intraspecies genetic diversity.</title>
        <authorList>
            <person name="Li P."/>
            <person name="Li P."/>
            <person name="Lu B."/>
        </authorList>
    </citation>
    <scope>NUCLEOTIDE SEQUENCE [LARGE SCALE GENOMIC DNA]</scope>
    <source>
        <strain evidence="1 2">BJ06-0157</strain>
    </source>
</reference>
<proteinExistence type="predicted"/>
<evidence type="ECO:0000313" key="2">
    <source>
        <dbReference type="Proteomes" id="UP000702209"/>
    </source>
</evidence>
<evidence type="ECO:0000313" key="1">
    <source>
        <dbReference type="EMBL" id="MBF6298817.1"/>
    </source>
</evidence>
<sequence>MTAGRHGYKWIRAEIARLDPDVDAERIVRLTTAQLLPRSLMVVHLLYTIGFVRFAGPPEAAAPVDRDGAGMLYEHGIRRADETMFHLFSWIDDGVTSSASGESMNYVRNWHSSVARAWPMPTHTFLHSAVVFALFYDRLLRKVAGAPGLTETERRAQYAHWHRVSEGMGIAEVPRTWQEAETYLENYEHGPDFAYSPEGQRLANALIDQFATRWFPRPLQWLGRWLAVALCEDHVVSTLRLAAPPKAFTTAVRGIARIGAFVRRHLLPDPREVLRLGDIISNHKDSALRQPAHTPLR</sequence>
<dbReference type="Proteomes" id="UP000702209">
    <property type="component" value="Unassembled WGS sequence"/>
</dbReference>
<name>A0ABS0CSP4_9NOCA</name>
<protein>
    <submittedName>
        <fullName evidence="1">DUF2236 domain-containing protein</fullName>
    </submittedName>
</protein>
<gene>
    <name evidence="1" type="ORF">IU459_14875</name>
</gene>
<dbReference type="RefSeq" id="WP_195130120.1">
    <property type="nucleotide sequence ID" value="NZ_JADLQX010000010.1"/>
</dbReference>
<dbReference type="PANTHER" id="PTHR36124:SF1">
    <property type="entry name" value="ER-BOUND OXYGENASE MPAB_MPAB'_RUBBER OXYGENASE CATALYTIC DOMAIN-CONTAINING PROTEIN"/>
    <property type="match status" value="1"/>
</dbReference>
<dbReference type="EMBL" id="JADLQX010000010">
    <property type="protein sequence ID" value="MBF6298817.1"/>
    <property type="molecule type" value="Genomic_DNA"/>
</dbReference>
<dbReference type="PANTHER" id="PTHR36124">
    <property type="match status" value="1"/>
</dbReference>
<dbReference type="InterPro" id="IPR046366">
    <property type="entry name" value="MPAB"/>
</dbReference>
<accession>A0ABS0CSP4</accession>
<organism evidence="1 2">
    <name type="scientific">Nocardia amamiensis</name>
    <dbReference type="NCBI Taxonomy" id="404578"/>
    <lineage>
        <taxon>Bacteria</taxon>
        <taxon>Bacillati</taxon>
        <taxon>Actinomycetota</taxon>
        <taxon>Actinomycetes</taxon>
        <taxon>Mycobacteriales</taxon>
        <taxon>Nocardiaceae</taxon>
        <taxon>Nocardia</taxon>
    </lineage>
</organism>